<name>A0A2I0HH60_PUNGR</name>
<protein>
    <submittedName>
        <fullName evidence="2">Uncharacterized protein</fullName>
    </submittedName>
</protein>
<gene>
    <name evidence="2" type="ORF">CRG98_048923</name>
</gene>
<feature type="non-terminal residue" evidence="2">
    <location>
        <position position="53"/>
    </location>
</feature>
<proteinExistence type="predicted"/>
<evidence type="ECO:0000313" key="2">
    <source>
        <dbReference type="EMBL" id="PKI26388.1"/>
    </source>
</evidence>
<organism evidence="2 3">
    <name type="scientific">Punica granatum</name>
    <name type="common">Pomegranate</name>
    <dbReference type="NCBI Taxonomy" id="22663"/>
    <lineage>
        <taxon>Eukaryota</taxon>
        <taxon>Viridiplantae</taxon>
        <taxon>Streptophyta</taxon>
        <taxon>Embryophyta</taxon>
        <taxon>Tracheophyta</taxon>
        <taxon>Spermatophyta</taxon>
        <taxon>Magnoliopsida</taxon>
        <taxon>eudicotyledons</taxon>
        <taxon>Gunneridae</taxon>
        <taxon>Pentapetalae</taxon>
        <taxon>rosids</taxon>
        <taxon>malvids</taxon>
        <taxon>Myrtales</taxon>
        <taxon>Lythraceae</taxon>
        <taxon>Punica</taxon>
    </lineage>
</organism>
<accession>A0A2I0HH60</accession>
<comment type="caution">
    <text evidence="2">The sequence shown here is derived from an EMBL/GenBank/DDBJ whole genome shotgun (WGS) entry which is preliminary data.</text>
</comment>
<keyword evidence="3" id="KW-1185">Reference proteome</keyword>
<dbReference type="AlphaFoldDB" id="A0A2I0HH60"/>
<feature type="non-terminal residue" evidence="2">
    <location>
        <position position="1"/>
    </location>
</feature>
<reference evidence="2 3" key="1">
    <citation type="submission" date="2017-11" db="EMBL/GenBank/DDBJ databases">
        <title>De-novo sequencing of pomegranate (Punica granatum L.) genome.</title>
        <authorList>
            <person name="Akparov Z."/>
            <person name="Amiraslanov A."/>
            <person name="Hajiyeva S."/>
            <person name="Abbasov M."/>
            <person name="Kaur K."/>
            <person name="Hamwieh A."/>
            <person name="Solovyev V."/>
            <person name="Salamov A."/>
            <person name="Braich B."/>
            <person name="Kosarev P."/>
            <person name="Mahmoud A."/>
            <person name="Hajiyev E."/>
            <person name="Babayeva S."/>
            <person name="Izzatullayeva V."/>
            <person name="Mammadov A."/>
            <person name="Mammadov A."/>
            <person name="Sharifova S."/>
            <person name="Ojaghi J."/>
            <person name="Eynullazada K."/>
            <person name="Bayramov B."/>
            <person name="Abdulazimova A."/>
            <person name="Shahmuradov I."/>
        </authorList>
    </citation>
    <scope>NUCLEOTIDE SEQUENCE [LARGE SCALE GENOMIC DNA]</scope>
    <source>
        <strain evidence="3">cv. AG2017</strain>
        <tissue evidence="2">Leaf</tissue>
    </source>
</reference>
<feature type="coiled-coil region" evidence="1">
    <location>
        <begin position="20"/>
        <end position="47"/>
    </location>
</feature>
<dbReference type="EMBL" id="PGOL01030186">
    <property type="protein sequence ID" value="PKI26388.1"/>
    <property type="molecule type" value="Genomic_DNA"/>
</dbReference>
<keyword evidence="1" id="KW-0175">Coiled coil</keyword>
<evidence type="ECO:0000313" key="3">
    <source>
        <dbReference type="Proteomes" id="UP000233551"/>
    </source>
</evidence>
<evidence type="ECO:0000256" key="1">
    <source>
        <dbReference type="SAM" id="Coils"/>
    </source>
</evidence>
<sequence>VTPTPRAASTLAPEAESSIQAAMHAELRAVREERDRLRCELVDSRAEVADYRE</sequence>
<dbReference type="Proteomes" id="UP000233551">
    <property type="component" value="Unassembled WGS sequence"/>
</dbReference>